<proteinExistence type="predicted"/>
<feature type="compositionally biased region" description="Low complexity" evidence="1">
    <location>
        <begin position="113"/>
        <end position="156"/>
    </location>
</feature>
<evidence type="ECO:0000313" key="5">
    <source>
        <dbReference type="Proteomes" id="UP000190539"/>
    </source>
</evidence>
<feature type="signal peptide" evidence="3">
    <location>
        <begin position="1"/>
        <end position="29"/>
    </location>
</feature>
<evidence type="ECO:0000256" key="1">
    <source>
        <dbReference type="SAM" id="MobiDB-lite"/>
    </source>
</evidence>
<gene>
    <name evidence="4" type="ORF">B1H18_30805</name>
</gene>
<dbReference type="AlphaFoldDB" id="A0A1V4A0R3"/>
<dbReference type="Proteomes" id="UP000190539">
    <property type="component" value="Unassembled WGS sequence"/>
</dbReference>
<evidence type="ECO:0008006" key="6">
    <source>
        <dbReference type="Google" id="ProtNLM"/>
    </source>
</evidence>
<comment type="caution">
    <text evidence="4">The sequence shown here is derived from an EMBL/GenBank/DDBJ whole genome shotgun (WGS) entry which is preliminary data.</text>
</comment>
<evidence type="ECO:0000313" key="4">
    <source>
        <dbReference type="EMBL" id="OON72187.1"/>
    </source>
</evidence>
<name>A0A1V4A0R3_9ACTN</name>
<evidence type="ECO:0000256" key="2">
    <source>
        <dbReference type="SAM" id="Phobius"/>
    </source>
</evidence>
<dbReference type="RefSeq" id="WP_077973740.1">
    <property type="nucleotide sequence ID" value="NZ_CP045178.1"/>
</dbReference>
<reference evidence="4 5" key="1">
    <citation type="submission" date="2017-02" db="EMBL/GenBank/DDBJ databases">
        <title>Draft Genome Sequence of Streptomyces tsukubaensis F601, a Producer of the immunosuppressant tacrolimus FK506.</title>
        <authorList>
            <person name="Zong G."/>
            <person name="Zhong C."/>
            <person name="Fu J."/>
            <person name="Qin R."/>
            <person name="Cao G."/>
        </authorList>
    </citation>
    <scope>NUCLEOTIDE SEQUENCE [LARGE SCALE GENOMIC DNA]</scope>
    <source>
        <strain evidence="4 5">F601</strain>
    </source>
</reference>
<feature type="compositionally biased region" description="Low complexity" evidence="1">
    <location>
        <begin position="166"/>
        <end position="176"/>
    </location>
</feature>
<evidence type="ECO:0000256" key="3">
    <source>
        <dbReference type="SAM" id="SignalP"/>
    </source>
</evidence>
<organism evidence="4 5">
    <name type="scientific">Streptomyces tsukubensis</name>
    <dbReference type="NCBI Taxonomy" id="83656"/>
    <lineage>
        <taxon>Bacteria</taxon>
        <taxon>Bacillati</taxon>
        <taxon>Actinomycetota</taxon>
        <taxon>Actinomycetes</taxon>
        <taxon>Kitasatosporales</taxon>
        <taxon>Streptomycetaceae</taxon>
        <taxon>Streptomyces</taxon>
    </lineage>
</organism>
<dbReference type="EMBL" id="MVFC01000041">
    <property type="protein sequence ID" value="OON72187.1"/>
    <property type="molecule type" value="Genomic_DNA"/>
</dbReference>
<accession>A0A1V4A0R3</accession>
<keyword evidence="2" id="KW-0472">Membrane</keyword>
<protein>
    <recommendedName>
        <fullName evidence="6">LPXTG cell wall anchor domain-containing protein</fullName>
    </recommendedName>
</protein>
<dbReference type="OrthoDB" id="4320232at2"/>
<feature type="transmembrane region" description="Helical" evidence="2">
    <location>
        <begin position="192"/>
        <end position="211"/>
    </location>
</feature>
<keyword evidence="2" id="KW-0812">Transmembrane</keyword>
<keyword evidence="2" id="KW-1133">Transmembrane helix</keyword>
<feature type="region of interest" description="Disordered" evidence="1">
    <location>
        <begin position="104"/>
        <end position="183"/>
    </location>
</feature>
<keyword evidence="3" id="KW-0732">Signal</keyword>
<feature type="chain" id="PRO_5013319494" description="LPXTG cell wall anchor domain-containing protein" evidence="3">
    <location>
        <begin position="30"/>
        <end position="222"/>
    </location>
</feature>
<sequence>MRTSRLSVHLGTTAVALALTAAPPWAASAADGGIHVTTERSIVQVTTTACEDGGRASLMARGAGFDEGYRVELTPGGSSRTGSWMSIDDGVYTVEVRCDGGRTAGRASVTVDRSVSPSPAPSASSPAPSTSRTTSTAPSTVSALPSPGGSVSAPSSAVPPAPPATARPAASPPVHGVKGGLGGGTEEWSPSALVAGSSMVVLAGLTGAWLLRRRKRGGVGRM</sequence>
<keyword evidence="5" id="KW-1185">Reference proteome</keyword>